<reference evidence="1" key="1">
    <citation type="submission" date="2021-10" db="EMBL/GenBank/DDBJ databases">
        <title>Melipona bicolor Genome sequencing and assembly.</title>
        <authorList>
            <person name="Araujo N.S."/>
            <person name="Arias M.C."/>
        </authorList>
    </citation>
    <scope>NUCLEOTIDE SEQUENCE</scope>
    <source>
        <strain evidence="1">USP_2M_L1-L4_2017</strain>
        <tissue evidence="1">Whole body</tissue>
    </source>
</reference>
<feature type="non-terminal residue" evidence="1">
    <location>
        <position position="1"/>
    </location>
</feature>
<protein>
    <submittedName>
        <fullName evidence="1">Uncharacterized protein</fullName>
    </submittedName>
</protein>
<proteinExistence type="predicted"/>
<organism evidence="1 2">
    <name type="scientific">Melipona bicolor</name>
    <dbReference type="NCBI Taxonomy" id="60889"/>
    <lineage>
        <taxon>Eukaryota</taxon>
        <taxon>Metazoa</taxon>
        <taxon>Ecdysozoa</taxon>
        <taxon>Arthropoda</taxon>
        <taxon>Hexapoda</taxon>
        <taxon>Insecta</taxon>
        <taxon>Pterygota</taxon>
        <taxon>Neoptera</taxon>
        <taxon>Endopterygota</taxon>
        <taxon>Hymenoptera</taxon>
        <taxon>Apocrita</taxon>
        <taxon>Aculeata</taxon>
        <taxon>Apoidea</taxon>
        <taxon>Anthophila</taxon>
        <taxon>Apidae</taxon>
        <taxon>Melipona</taxon>
    </lineage>
</organism>
<comment type="caution">
    <text evidence="1">The sequence shown here is derived from an EMBL/GenBank/DDBJ whole genome shotgun (WGS) entry which is preliminary data.</text>
</comment>
<sequence>SLQESSKSSQSTRIANDESSFLKKYVVGTFKSNKRLLNYSCTVILSTIHTYVSDNSR</sequence>
<evidence type="ECO:0000313" key="1">
    <source>
        <dbReference type="EMBL" id="KAK1117176.1"/>
    </source>
</evidence>
<name>A0AA40FDT3_9HYME</name>
<evidence type="ECO:0000313" key="2">
    <source>
        <dbReference type="Proteomes" id="UP001177670"/>
    </source>
</evidence>
<dbReference type="AlphaFoldDB" id="A0AA40FDT3"/>
<dbReference type="Proteomes" id="UP001177670">
    <property type="component" value="Unassembled WGS sequence"/>
</dbReference>
<keyword evidence="2" id="KW-1185">Reference proteome</keyword>
<gene>
    <name evidence="1" type="ORF">K0M31_016873</name>
</gene>
<dbReference type="EMBL" id="JAHYIQ010000054">
    <property type="protein sequence ID" value="KAK1117176.1"/>
    <property type="molecule type" value="Genomic_DNA"/>
</dbReference>
<accession>A0AA40FDT3</accession>